<reference evidence="7 8" key="1">
    <citation type="submission" date="2018-06" db="EMBL/GenBank/DDBJ databases">
        <authorList>
            <consortium name="Pathogen Informatics"/>
            <person name="Doyle S."/>
        </authorList>
    </citation>
    <scope>NUCLEOTIDE SEQUENCE [LARGE SCALE GENOMIC DNA]</scope>
    <source>
        <strain evidence="7 8">NCTC10529</strain>
    </source>
</reference>
<evidence type="ECO:0000259" key="6">
    <source>
        <dbReference type="PROSITE" id="PS51724"/>
    </source>
</evidence>
<dbReference type="AlphaFoldDB" id="A0AAX2J0W3"/>
<dbReference type="HAMAP" id="MF_02071">
    <property type="entry name" value="RlpA"/>
    <property type="match status" value="1"/>
</dbReference>
<dbReference type="PROSITE" id="PS51724">
    <property type="entry name" value="SPOR"/>
    <property type="match status" value="1"/>
</dbReference>
<dbReference type="GO" id="GO:0042834">
    <property type="term" value="F:peptidoglycan binding"/>
    <property type="evidence" value="ECO:0007669"/>
    <property type="project" value="InterPro"/>
</dbReference>
<dbReference type="InterPro" id="IPR036680">
    <property type="entry name" value="SPOR-like_sf"/>
</dbReference>
<keyword evidence="1" id="KW-0732">Signal</keyword>
<proteinExistence type="inferred from homology"/>
<dbReference type="Gene3D" id="3.30.70.1070">
    <property type="entry name" value="Sporulation related repeat"/>
    <property type="match status" value="1"/>
</dbReference>
<name>A0AAX2J0W3_KINKI</name>
<evidence type="ECO:0000256" key="3">
    <source>
        <dbReference type="ARBA" id="ARBA00023316"/>
    </source>
</evidence>
<dbReference type="SUPFAM" id="SSF50685">
    <property type="entry name" value="Barwin-like endoglucanases"/>
    <property type="match status" value="1"/>
</dbReference>
<dbReference type="InterPro" id="IPR036908">
    <property type="entry name" value="RlpA-like_sf"/>
</dbReference>
<protein>
    <recommendedName>
        <fullName evidence="4">Endolytic peptidoglycan transglycosylase RlpA</fullName>
        <ecNumber evidence="4">4.2.2.-</ecNumber>
    </recommendedName>
</protein>
<dbReference type="EMBL" id="LS483426">
    <property type="protein sequence ID" value="SQH24209.1"/>
    <property type="molecule type" value="Genomic_DNA"/>
</dbReference>
<dbReference type="PANTHER" id="PTHR34183:SF1">
    <property type="entry name" value="ENDOLYTIC PEPTIDOGLYCAN TRANSGLYCOSYLASE RLPA"/>
    <property type="match status" value="1"/>
</dbReference>
<dbReference type="InterPro" id="IPR012997">
    <property type="entry name" value="RplA"/>
</dbReference>
<dbReference type="GO" id="GO:0008932">
    <property type="term" value="F:lytic endotransglycosylase activity"/>
    <property type="evidence" value="ECO:0007669"/>
    <property type="project" value="UniProtKB-UniRule"/>
</dbReference>
<evidence type="ECO:0000256" key="5">
    <source>
        <dbReference type="RuleBase" id="RU003495"/>
    </source>
</evidence>
<dbReference type="FunFam" id="2.40.40.10:FF:000003">
    <property type="entry name" value="Endolytic peptidoglycan transglycosylase RlpA"/>
    <property type="match status" value="1"/>
</dbReference>
<dbReference type="InterPro" id="IPR034718">
    <property type="entry name" value="RlpA"/>
</dbReference>
<dbReference type="Gene3D" id="2.40.40.10">
    <property type="entry name" value="RlpA-like domain"/>
    <property type="match status" value="1"/>
</dbReference>
<evidence type="ECO:0000256" key="1">
    <source>
        <dbReference type="ARBA" id="ARBA00022729"/>
    </source>
</evidence>
<dbReference type="InterPro" id="IPR007730">
    <property type="entry name" value="SPOR-like_dom"/>
</dbReference>
<feature type="domain" description="SPOR" evidence="6">
    <location>
        <begin position="191"/>
        <end position="264"/>
    </location>
</feature>
<dbReference type="Pfam" id="PF05036">
    <property type="entry name" value="SPOR"/>
    <property type="match status" value="1"/>
</dbReference>
<dbReference type="SUPFAM" id="SSF110997">
    <property type="entry name" value="Sporulation related repeat"/>
    <property type="match status" value="1"/>
</dbReference>
<keyword evidence="3 4" id="KW-0961">Cell wall biogenesis/degradation</keyword>
<keyword evidence="2 4" id="KW-0456">Lyase</keyword>
<dbReference type="GO" id="GO:0071555">
    <property type="term" value="P:cell wall organization"/>
    <property type="evidence" value="ECO:0007669"/>
    <property type="project" value="UniProtKB-KW"/>
</dbReference>
<dbReference type="PANTHER" id="PTHR34183">
    <property type="entry name" value="ENDOLYTIC PEPTIDOGLYCAN TRANSGLYCOSYLASE RLPA"/>
    <property type="match status" value="1"/>
</dbReference>
<evidence type="ECO:0000313" key="8">
    <source>
        <dbReference type="Proteomes" id="UP000248598"/>
    </source>
</evidence>
<dbReference type="Proteomes" id="UP000248598">
    <property type="component" value="Chromosome 1"/>
</dbReference>
<comment type="function">
    <text evidence="4">Lytic transglycosylase with a strong preference for naked glycan strands that lack stem peptides.</text>
</comment>
<dbReference type="CDD" id="cd22268">
    <property type="entry name" value="DPBB_RlpA-like"/>
    <property type="match status" value="1"/>
</dbReference>
<dbReference type="InterPro" id="IPR009009">
    <property type="entry name" value="RlpA-like_DPBB"/>
</dbReference>
<evidence type="ECO:0000313" key="7">
    <source>
        <dbReference type="EMBL" id="SQH24209.1"/>
    </source>
</evidence>
<dbReference type="GO" id="GO:0000270">
    <property type="term" value="P:peptidoglycan metabolic process"/>
    <property type="evidence" value="ECO:0007669"/>
    <property type="project" value="UniProtKB-UniRule"/>
</dbReference>
<organism evidence="7 8">
    <name type="scientific">Kingella kingae</name>
    <dbReference type="NCBI Taxonomy" id="504"/>
    <lineage>
        <taxon>Bacteria</taxon>
        <taxon>Pseudomonadati</taxon>
        <taxon>Pseudomonadota</taxon>
        <taxon>Betaproteobacteria</taxon>
        <taxon>Neisseriales</taxon>
        <taxon>Neisseriaceae</taxon>
        <taxon>Kingella</taxon>
    </lineage>
</organism>
<evidence type="ECO:0000256" key="4">
    <source>
        <dbReference type="HAMAP-Rule" id="MF_02071"/>
    </source>
</evidence>
<comment type="similarity">
    <text evidence="4 5">Belongs to the RlpA family.</text>
</comment>
<sequence>MQAEFNRPAPNFIFNSRLDFILTKIQPIFLATLATALALNQAAYADNSDRVVRAEKLHPTANLSYKVAGKRYYPQKNVQDFSQTGRASWYGPGFQGKRTSSGERFDMHKLTAAHPTLPISSYARVTNLSNGRSVVVRINDRGPFHSSRVLDVSREAANKLGFLNAGTANVRVEALKAGDSLDKPKTQVAQKPATGNIYVSVKTFEREADAQAFVRVATQRLNDAKATQRAIMLKRGDSYVVQVGPFNEQKHADETHSRLNQVAI</sequence>
<dbReference type="Pfam" id="PF03330">
    <property type="entry name" value="DPBB_1"/>
    <property type="match status" value="1"/>
</dbReference>
<dbReference type="RefSeq" id="WP_003788565.1">
    <property type="nucleotide sequence ID" value="NZ_CP091518.1"/>
</dbReference>
<gene>
    <name evidence="4" type="primary">rlpA</name>
    <name evidence="7" type="ORF">NCTC10529_00366</name>
</gene>
<dbReference type="GeneID" id="93261684"/>
<dbReference type="NCBIfam" id="TIGR00413">
    <property type="entry name" value="rlpA"/>
    <property type="match status" value="1"/>
</dbReference>
<accession>A0AAX2J0W3</accession>
<dbReference type="EC" id="4.2.2.-" evidence="4"/>
<evidence type="ECO:0000256" key="2">
    <source>
        <dbReference type="ARBA" id="ARBA00023239"/>
    </source>
</evidence>